<keyword evidence="1" id="KW-0812">Transmembrane</keyword>
<sequence>MIYLYYEIKDKKIIWSTIFNALSFQSILLLVAFSTINWLLEIAKWRNLVSNFKSISFFEATQQCLGSLTASIFTPNRIGEYGAKALYYSKEETKKIIFLNFISNSSQMAITCFFGLLGLLLFKISYTETMVWFAFKIKILPVLIATIVFACAILIAFRFKKSKIYSISIATLFSKVTSFPRIILKKTFLFSLLRFLVFSHQFYYLLYLLNCDISYPTAIPCIFSMYFLASIIPSIHVLDVAIKSSVAVYLFAKFGVLEWKIIMTTSIMWVFNLLFPVLLGSYFVFQFKFQKK</sequence>
<evidence type="ECO:0000313" key="3">
    <source>
        <dbReference type="Proteomes" id="UP000431264"/>
    </source>
</evidence>
<feature type="transmembrane region" description="Helical" evidence="1">
    <location>
        <begin position="221"/>
        <end position="242"/>
    </location>
</feature>
<dbReference type="RefSeq" id="WP_140997296.1">
    <property type="nucleotide sequence ID" value="NZ_WQLW01000004.1"/>
</dbReference>
<feature type="transmembrane region" description="Helical" evidence="1">
    <location>
        <begin position="189"/>
        <end position="209"/>
    </location>
</feature>
<accession>A0A6I4IL42</accession>
<feature type="transmembrane region" description="Helical" evidence="1">
    <location>
        <begin position="133"/>
        <end position="157"/>
    </location>
</feature>
<comment type="caution">
    <text evidence="2">The sequence shown here is derived from an EMBL/GenBank/DDBJ whole genome shotgun (WGS) entry which is preliminary data.</text>
</comment>
<feature type="transmembrane region" description="Helical" evidence="1">
    <location>
        <begin position="97"/>
        <end position="121"/>
    </location>
</feature>
<proteinExistence type="predicted"/>
<evidence type="ECO:0000256" key="1">
    <source>
        <dbReference type="SAM" id="Phobius"/>
    </source>
</evidence>
<keyword evidence="1" id="KW-0472">Membrane</keyword>
<name>A0A6I4IL42_9FLAO</name>
<reference evidence="3" key="1">
    <citation type="submission" date="2019-05" db="EMBL/GenBank/DDBJ databases">
        <title>Flavobacterium profundi sp. nov., isolated from a deep-sea seamount.</title>
        <authorList>
            <person name="Zhang D.-C."/>
        </authorList>
    </citation>
    <scope>NUCLEOTIDE SEQUENCE [LARGE SCALE GENOMIC DNA]</scope>
    <source>
        <strain evidence="3">TP390</strain>
    </source>
</reference>
<keyword evidence="1" id="KW-1133">Transmembrane helix</keyword>
<feature type="transmembrane region" description="Helical" evidence="1">
    <location>
        <begin position="262"/>
        <end position="285"/>
    </location>
</feature>
<organism evidence="2 3">
    <name type="scientific">Flavobacterium profundi</name>
    <dbReference type="NCBI Taxonomy" id="1774945"/>
    <lineage>
        <taxon>Bacteria</taxon>
        <taxon>Pseudomonadati</taxon>
        <taxon>Bacteroidota</taxon>
        <taxon>Flavobacteriia</taxon>
        <taxon>Flavobacteriales</taxon>
        <taxon>Flavobacteriaceae</taxon>
        <taxon>Flavobacterium</taxon>
    </lineage>
</organism>
<dbReference type="AlphaFoldDB" id="A0A6I4IL42"/>
<dbReference type="EMBL" id="WQLW01000004">
    <property type="protein sequence ID" value="MVO08902.1"/>
    <property type="molecule type" value="Genomic_DNA"/>
</dbReference>
<evidence type="ECO:0000313" key="2">
    <source>
        <dbReference type="EMBL" id="MVO08902.1"/>
    </source>
</evidence>
<dbReference type="OrthoDB" id="1121314at2"/>
<keyword evidence="3" id="KW-1185">Reference proteome</keyword>
<protein>
    <recommendedName>
        <fullName evidence="4">Lysylphosphatidylglycerol synthase TM region</fullName>
    </recommendedName>
</protein>
<feature type="transmembrane region" description="Helical" evidence="1">
    <location>
        <begin position="13"/>
        <end position="40"/>
    </location>
</feature>
<evidence type="ECO:0008006" key="4">
    <source>
        <dbReference type="Google" id="ProtNLM"/>
    </source>
</evidence>
<gene>
    <name evidence="2" type="ORF">GOQ30_06960</name>
</gene>
<dbReference type="Proteomes" id="UP000431264">
    <property type="component" value="Unassembled WGS sequence"/>
</dbReference>